<feature type="domain" description="FBA" evidence="2">
    <location>
        <begin position="97"/>
        <end position="278"/>
    </location>
</feature>
<organism evidence="3 4">
    <name type="scientific">Cherax quadricarinatus</name>
    <name type="common">Australian red claw crayfish</name>
    <dbReference type="NCBI Taxonomy" id="27406"/>
    <lineage>
        <taxon>Eukaryota</taxon>
        <taxon>Metazoa</taxon>
        <taxon>Ecdysozoa</taxon>
        <taxon>Arthropoda</taxon>
        <taxon>Crustacea</taxon>
        <taxon>Multicrustacea</taxon>
        <taxon>Malacostraca</taxon>
        <taxon>Eumalacostraca</taxon>
        <taxon>Eucarida</taxon>
        <taxon>Decapoda</taxon>
        <taxon>Pleocyemata</taxon>
        <taxon>Astacidea</taxon>
        <taxon>Parastacoidea</taxon>
        <taxon>Parastacidae</taxon>
        <taxon>Cherax</taxon>
    </lineage>
</organism>
<dbReference type="GO" id="GO:0061630">
    <property type="term" value="F:ubiquitin protein ligase activity"/>
    <property type="evidence" value="ECO:0007669"/>
    <property type="project" value="TreeGrafter"/>
</dbReference>
<dbReference type="Proteomes" id="UP001445076">
    <property type="component" value="Unassembled WGS sequence"/>
</dbReference>
<dbReference type="InterPro" id="IPR001810">
    <property type="entry name" value="F-box_dom"/>
</dbReference>
<dbReference type="Pfam" id="PF12937">
    <property type="entry name" value="F-box-like"/>
    <property type="match status" value="1"/>
</dbReference>
<dbReference type="PROSITE" id="PS50181">
    <property type="entry name" value="FBOX"/>
    <property type="match status" value="1"/>
</dbReference>
<comment type="caution">
    <text evidence="3">The sequence shown here is derived from an EMBL/GenBank/DDBJ whole genome shotgun (WGS) entry which is preliminary data.</text>
</comment>
<evidence type="ECO:0000313" key="4">
    <source>
        <dbReference type="Proteomes" id="UP001445076"/>
    </source>
</evidence>
<dbReference type="Gene3D" id="2.60.120.260">
    <property type="entry name" value="Galactose-binding domain-like"/>
    <property type="match status" value="1"/>
</dbReference>
<accession>A0AAW0WZE7</accession>
<sequence length="278" mass="31156">MGNTSGSGTTTEGNGIEICGNTLPQEVMYKIFLYVPVKDLVTSVTRVCPYWHNLLTEHHFWFTKVLREGFRLPAATKQRLLEEADEAQVLRILQGISGGYLPLNTNLICNPSGREKLNHWKVKHGGDGMIVEDHPVGTDPIPAEAGLPTQHCFVTSYGICSRLQVINLESIGFDPHVVDILKPAIHISEWVSARWDCHSRSNIVVSLEGLESIQQVKMHWSSQEENVINSHWYKMERTLVDYPKGLKRITYTNVGKDSAFWAGHYGAKTAGSTVKFVL</sequence>
<dbReference type="InterPro" id="IPR036047">
    <property type="entry name" value="F-box-like_dom_sf"/>
</dbReference>
<dbReference type="SMART" id="SM00256">
    <property type="entry name" value="FBOX"/>
    <property type="match status" value="1"/>
</dbReference>
<dbReference type="SMART" id="SM01198">
    <property type="entry name" value="FBA"/>
    <property type="match status" value="1"/>
</dbReference>
<dbReference type="GO" id="GO:0036503">
    <property type="term" value="P:ERAD pathway"/>
    <property type="evidence" value="ECO:0007669"/>
    <property type="project" value="TreeGrafter"/>
</dbReference>
<dbReference type="Gene3D" id="1.20.1280.50">
    <property type="match status" value="1"/>
</dbReference>
<dbReference type="PROSITE" id="PS51114">
    <property type="entry name" value="FBA"/>
    <property type="match status" value="1"/>
</dbReference>
<dbReference type="PANTHER" id="PTHR12125:SF5">
    <property type="entry name" value="F-BOX DOMAIN-CONTAINING PROTEIN"/>
    <property type="match status" value="1"/>
</dbReference>
<dbReference type="GO" id="GO:0019005">
    <property type="term" value="C:SCF ubiquitin ligase complex"/>
    <property type="evidence" value="ECO:0007669"/>
    <property type="project" value="TreeGrafter"/>
</dbReference>
<dbReference type="InterPro" id="IPR007397">
    <property type="entry name" value="F-box-assoc_dom"/>
</dbReference>
<dbReference type="InterPro" id="IPR039752">
    <property type="entry name" value="F-box_only"/>
</dbReference>
<evidence type="ECO:0000259" key="2">
    <source>
        <dbReference type="PROSITE" id="PS51114"/>
    </source>
</evidence>
<dbReference type="PANTHER" id="PTHR12125">
    <property type="entry name" value="F-BOX ONLY PROTEIN 6-LIKE PROTEIN"/>
    <property type="match status" value="1"/>
</dbReference>
<dbReference type="SUPFAM" id="SSF49785">
    <property type="entry name" value="Galactose-binding domain-like"/>
    <property type="match status" value="1"/>
</dbReference>
<protein>
    <submittedName>
        <fullName evidence="3">Uncharacterized protein</fullName>
    </submittedName>
</protein>
<keyword evidence="4" id="KW-1185">Reference proteome</keyword>
<reference evidence="3 4" key="1">
    <citation type="journal article" date="2024" name="BMC Genomics">
        <title>Genome assembly of redclaw crayfish (Cherax quadricarinatus) provides insights into its immune adaptation and hypoxia tolerance.</title>
        <authorList>
            <person name="Liu Z."/>
            <person name="Zheng J."/>
            <person name="Li H."/>
            <person name="Fang K."/>
            <person name="Wang S."/>
            <person name="He J."/>
            <person name="Zhou D."/>
            <person name="Weng S."/>
            <person name="Chi M."/>
            <person name="Gu Z."/>
            <person name="He J."/>
            <person name="Li F."/>
            <person name="Wang M."/>
        </authorList>
    </citation>
    <scope>NUCLEOTIDE SEQUENCE [LARGE SCALE GENOMIC DNA]</scope>
    <source>
        <strain evidence="3">ZL_2023a</strain>
    </source>
</reference>
<dbReference type="AlphaFoldDB" id="A0AAW0WZE7"/>
<gene>
    <name evidence="3" type="ORF">OTU49_004936</name>
</gene>
<dbReference type="FunFam" id="2.60.120.260:FF:000012">
    <property type="entry name" value="F-box only protein 2"/>
    <property type="match status" value="1"/>
</dbReference>
<dbReference type="InterPro" id="IPR008979">
    <property type="entry name" value="Galactose-bd-like_sf"/>
</dbReference>
<evidence type="ECO:0000259" key="1">
    <source>
        <dbReference type="PROSITE" id="PS50181"/>
    </source>
</evidence>
<evidence type="ECO:0000313" key="3">
    <source>
        <dbReference type="EMBL" id="KAK8736310.1"/>
    </source>
</evidence>
<proteinExistence type="predicted"/>
<dbReference type="SUPFAM" id="SSF81383">
    <property type="entry name" value="F-box domain"/>
    <property type="match status" value="1"/>
</dbReference>
<dbReference type="GO" id="GO:0005737">
    <property type="term" value="C:cytoplasm"/>
    <property type="evidence" value="ECO:0007669"/>
    <property type="project" value="UniProtKB-ARBA"/>
</dbReference>
<dbReference type="GO" id="GO:0006516">
    <property type="term" value="P:glycoprotein catabolic process"/>
    <property type="evidence" value="ECO:0007669"/>
    <property type="project" value="TreeGrafter"/>
</dbReference>
<dbReference type="EMBL" id="JARKIK010000044">
    <property type="protein sequence ID" value="KAK8736310.1"/>
    <property type="molecule type" value="Genomic_DNA"/>
</dbReference>
<name>A0AAW0WZE7_CHEQU</name>
<dbReference type="GO" id="GO:0031146">
    <property type="term" value="P:SCF-dependent proteasomal ubiquitin-dependent protein catabolic process"/>
    <property type="evidence" value="ECO:0007669"/>
    <property type="project" value="TreeGrafter"/>
</dbReference>
<feature type="domain" description="F-box" evidence="1">
    <location>
        <begin position="17"/>
        <end position="64"/>
    </location>
</feature>
<dbReference type="Pfam" id="PF04300">
    <property type="entry name" value="FBA"/>
    <property type="match status" value="1"/>
</dbReference>